<dbReference type="InterPro" id="IPR005936">
    <property type="entry name" value="FtsH"/>
</dbReference>
<evidence type="ECO:0000256" key="8">
    <source>
        <dbReference type="ARBA" id="ARBA00022801"/>
    </source>
</evidence>
<feature type="binding site" evidence="15">
    <location>
        <position position="457"/>
    </location>
    <ligand>
        <name>Zn(2+)</name>
        <dbReference type="ChEBI" id="CHEBI:29105"/>
        <note>catalytic</note>
    </ligand>
</feature>
<feature type="binding site" evidence="15">
    <location>
        <begin position="235"/>
        <end position="242"/>
    </location>
    <ligand>
        <name>ATP</name>
        <dbReference type="ChEBI" id="CHEBI:30616"/>
    </ligand>
</feature>
<evidence type="ECO:0000256" key="16">
    <source>
        <dbReference type="RuleBase" id="RU003651"/>
    </source>
</evidence>
<evidence type="ECO:0000256" key="5">
    <source>
        <dbReference type="ARBA" id="ARBA00022692"/>
    </source>
</evidence>
<comment type="caution">
    <text evidence="19">The sequence shown here is derived from an EMBL/GenBank/DDBJ whole genome shotgun (WGS) entry which is preliminary data.</text>
</comment>
<comment type="similarity">
    <text evidence="14 15">In the central section; belongs to the AAA ATPase family.</text>
</comment>
<keyword evidence="6 15" id="KW-0479">Metal-binding</keyword>
<dbReference type="Gene3D" id="3.30.720.210">
    <property type="match status" value="1"/>
</dbReference>
<sequence>MEIKLDQKKGDSTDKSANEPSYPQWQSALWYFSVLLLVLWLWQDFSRIAEVQRIPYSEFKAHVVAGEVTECELSEDTIEGVYVPHATPAPESESKAEPTSDETASDPQPITFVTNRVEDPELVDQLTAANVKFTGSRPPSVMQNLLLWWVLPLVAFLFLSRFLANRIGNTGQAMMGFGRSKAKLVADEDTGVRFTDVAGCVEAKFELEEVVDFLKNPERYVDLGAKIPKGVLLVGPPGTGKTLLARAVAGEAGVPFFSISGSEFVEMFVGVGAARVRDLFEQGKKHAPCIIFIDELDAIGRERGVHVATVNDEREQTLNQLLVELDGFAANTGVIILSATNRPEVLDRALLRPGRFDRQVLVDAPDFEGRLGILSVHARNKPLDESVDLRDIARSTPGLSGADLANVMNEAALLAARRKSKSIARCDLEEAVEKVVAGPERKSRRLGEEERRRVAFHEVGHALVATFSEHAEPVRKISIIPRGQAALGYTLQLPTEDQYLMTRSELDDRLSGLLGGRAAEQIVFGEVSSGAENDLQKATTIARQMVCMFGMSDSVGLTHCAQQPNAFTATSGVLQRDCSEHTASSIDDEVKSLLAIAYAQAQSILTEHREALNRVATELLEHETLDASEFQALLPGPVQAA</sequence>
<dbReference type="PATRIC" id="fig|595434.4.peg.2110"/>
<dbReference type="GO" id="GO:0051301">
    <property type="term" value="P:cell division"/>
    <property type="evidence" value="ECO:0007669"/>
    <property type="project" value="UniProtKB-KW"/>
</dbReference>
<dbReference type="FunFam" id="3.40.50.300:FF:000001">
    <property type="entry name" value="ATP-dependent zinc metalloprotease FtsH"/>
    <property type="match status" value="1"/>
</dbReference>
<keyword evidence="19" id="KW-0131">Cell cycle</keyword>
<dbReference type="GO" id="GO:0005524">
    <property type="term" value="F:ATP binding"/>
    <property type="evidence" value="ECO:0007669"/>
    <property type="project" value="UniProtKB-UniRule"/>
</dbReference>
<comment type="similarity">
    <text evidence="2 15">In the C-terminal section; belongs to the peptidase M41 family.</text>
</comment>
<dbReference type="GO" id="GO:0030163">
    <property type="term" value="P:protein catabolic process"/>
    <property type="evidence" value="ECO:0007669"/>
    <property type="project" value="UniProtKB-UniRule"/>
</dbReference>
<feature type="active site" evidence="15">
    <location>
        <position position="458"/>
    </location>
</feature>
<feature type="compositionally biased region" description="Basic and acidic residues" evidence="17">
    <location>
        <begin position="1"/>
        <end position="17"/>
    </location>
</feature>
<feature type="binding site" evidence="15">
    <location>
        <position position="534"/>
    </location>
    <ligand>
        <name>Zn(2+)</name>
        <dbReference type="ChEBI" id="CHEBI:29105"/>
        <note>catalytic</note>
    </ligand>
</feature>
<protein>
    <recommendedName>
        <fullName evidence="15">ATP-dependent zinc metalloprotease FtsH</fullName>
        <ecNumber evidence="15">3.4.24.-</ecNumber>
    </recommendedName>
</protein>
<dbReference type="GO" id="GO:0005886">
    <property type="term" value="C:plasma membrane"/>
    <property type="evidence" value="ECO:0007669"/>
    <property type="project" value="UniProtKB-SubCell"/>
</dbReference>
<proteinExistence type="inferred from homology"/>
<dbReference type="InterPro" id="IPR037219">
    <property type="entry name" value="Peptidase_M41-like"/>
</dbReference>
<dbReference type="GO" id="GO:0016887">
    <property type="term" value="F:ATP hydrolysis activity"/>
    <property type="evidence" value="ECO:0007669"/>
    <property type="project" value="UniProtKB-UniRule"/>
</dbReference>
<feature type="transmembrane region" description="Helical" evidence="15">
    <location>
        <begin position="145"/>
        <end position="164"/>
    </location>
</feature>
<dbReference type="InterPro" id="IPR011546">
    <property type="entry name" value="Pept_M41_FtsH_extracell"/>
</dbReference>
<keyword evidence="8 15" id="KW-0378">Hydrolase</keyword>
<dbReference type="EC" id="3.4.24.-" evidence="15"/>
<evidence type="ECO:0000256" key="6">
    <source>
        <dbReference type="ARBA" id="ARBA00022723"/>
    </source>
</evidence>
<comment type="subunit">
    <text evidence="15">Homohexamer.</text>
</comment>
<dbReference type="SUPFAM" id="SSF140990">
    <property type="entry name" value="FtsH protease domain-like"/>
    <property type="match status" value="1"/>
</dbReference>
<comment type="subcellular location">
    <subcellularLocation>
        <location evidence="15">Cell membrane</location>
        <topology evidence="15">Multi-pass membrane protein</topology>
        <orientation evidence="15">Cytoplasmic side</orientation>
    </subcellularLocation>
    <subcellularLocation>
        <location evidence="1">Membrane</location>
    </subcellularLocation>
</comment>
<keyword evidence="19" id="KW-0132">Cell division</keyword>
<keyword evidence="10 15" id="KW-0067">ATP-binding</keyword>
<evidence type="ECO:0000256" key="11">
    <source>
        <dbReference type="ARBA" id="ARBA00022989"/>
    </source>
</evidence>
<evidence type="ECO:0000256" key="7">
    <source>
        <dbReference type="ARBA" id="ARBA00022741"/>
    </source>
</evidence>
<evidence type="ECO:0000256" key="17">
    <source>
        <dbReference type="SAM" id="MobiDB-lite"/>
    </source>
</evidence>
<dbReference type="NCBIfam" id="TIGR01241">
    <property type="entry name" value="FtsH_fam"/>
    <property type="match status" value="1"/>
</dbReference>
<dbReference type="STRING" id="595434.RISK_002210"/>
<dbReference type="Pfam" id="PF00004">
    <property type="entry name" value="AAA"/>
    <property type="match status" value="1"/>
</dbReference>
<keyword evidence="20" id="KW-1185">Reference proteome</keyword>
<dbReference type="InterPro" id="IPR003959">
    <property type="entry name" value="ATPase_AAA_core"/>
</dbReference>
<evidence type="ECO:0000256" key="14">
    <source>
        <dbReference type="ARBA" id="ARBA00061570"/>
    </source>
</evidence>
<dbReference type="PANTHER" id="PTHR23076:SF97">
    <property type="entry name" value="ATP-DEPENDENT ZINC METALLOPROTEASE YME1L1"/>
    <property type="match status" value="1"/>
</dbReference>
<dbReference type="HAMAP" id="MF_01458">
    <property type="entry name" value="FtsH"/>
    <property type="match status" value="1"/>
</dbReference>
<comment type="cofactor">
    <cofactor evidence="15">
        <name>Zn(2+)</name>
        <dbReference type="ChEBI" id="CHEBI:29105"/>
    </cofactor>
    <text evidence="15">Binds 1 zinc ion per subunit.</text>
</comment>
<evidence type="ECO:0000256" key="9">
    <source>
        <dbReference type="ARBA" id="ARBA00022833"/>
    </source>
</evidence>
<dbReference type="Proteomes" id="UP000036367">
    <property type="component" value="Unassembled WGS sequence"/>
</dbReference>
<feature type="region of interest" description="Disordered" evidence="17">
    <location>
        <begin position="1"/>
        <end position="20"/>
    </location>
</feature>
<feature type="domain" description="AAA+ ATPase" evidence="18">
    <location>
        <begin position="227"/>
        <end position="366"/>
    </location>
</feature>
<evidence type="ECO:0000256" key="2">
    <source>
        <dbReference type="ARBA" id="ARBA00010044"/>
    </source>
</evidence>
<evidence type="ECO:0000259" key="18">
    <source>
        <dbReference type="SMART" id="SM00382"/>
    </source>
</evidence>
<evidence type="ECO:0000313" key="20">
    <source>
        <dbReference type="Proteomes" id="UP000036367"/>
    </source>
</evidence>
<evidence type="ECO:0000256" key="13">
    <source>
        <dbReference type="ARBA" id="ARBA00023136"/>
    </source>
</evidence>
<dbReference type="GO" id="GO:0008270">
    <property type="term" value="F:zinc ion binding"/>
    <property type="evidence" value="ECO:0007669"/>
    <property type="project" value="UniProtKB-UniRule"/>
</dbReference>
<dbReference type="PROSITE" id="PS00674">
    <property type="entry name" value="AAA"/>
    <property type="match status" value="1"/>
</dbReference>
<dbReference type="InterPro" id="IPR041569">
    <property type="entry name" value="AAA_lid_3"/>
</dbReference>
<evidence type="ECO:0000256" key="12">
    <source>
        <dbReference type="ARBA" id="ARBA00023049"/>
    </source>
</evidence>
<dbReference type="InterPro" id="IPR003960">
    <property type="entry name" value="ATPase_AAA_CS"/>
</dbReference>
<evidence type="ECO:0000256" key="10">
    <source>
        <dbReference type="ARBA" id="ARBA00022840"/>
    </source>
</evidence>
<name>A0A0J1BGB4_RHOIS</name>
<keyword evidence="12 15" id="KW-0482">Metalloprotease</keyword>
<comment type="function">
    <text evidence="15">Acts as a processive, ATP-dependent zinc metallopeptidase for both cytoplasmic and membrane proteins. Plays a role in the quality control of integral membrane proteins.</text>
</comment>
<dbReference type="SMART" id="SM00382">
    <property type="entry name" value="AAA"/>
    <property type="match status" value="1"/>
</dbReference>
<dbReference type="GO" id="GO:0006508">
    <property type="term" value="P:proteolysis"/>
    <property type="evidence" value="ECO:0007669"/>
    <property type="project" value="UniProtKB-KW"/>
</dbReference>
<evidence type="ECO:0000313" key="19">
    <source>
        <dbReference type="EMBL" id="KLU05578.1"/>
    </source>
</evidence>
<accession>A0A0J1BGB4</accession>
<evidence type="ECO:0000256" key="15">
    <source>
        <dbReference type="HAMAP-Rule" id="MF_01458"/>
    </source>
</evidence>
<dbReference type="SUPFAM" id="SSF52540">
    <property type="entry name" value="P-loop containing nucleoside triphosphate hydrolases"/>
    <property type="match status" value="1"/>
</dbReference>
<keyword evidence="11 15" id="KW-1133">Transmembrane helix</keyword>
<keyword evidence="5 15" id="KW-0812">Transmembrane</keyword>
<dbReference type="FunFam" id="1.10.8.60:FF:000001">
    <property type="entry name" value="ATP-dependent zinc metalloprotease FtsH"/>
    <property type="match status" value="1"/>
</dbReference>
<dbReference type="InterPro" id="IPR000642">
    <property type="entry name" value="Peptidase_M41"/>
</dbReference>
<evidence type="ECO:0000256" key="1">
    <source>
        <dbReference type="ARBA" id="ARBA00004370"/>
    </source>
</evidence>
<dbReference type="Gene3D" id="1.20.58.760">
    <property type="entry name" value="Peptidase M41"/>
    <property type="match status" value="1"/>
</dbReference>
<dbReference type="FunFam" id="1.20.58.760:FF:000001">
    <property type="entry name" value="ATP-dependent zinc metalloprotease FtsH"/>
    <property type="match status" value="1"/>
</dbReference>
<dbReference type="OrthoDB" id="9809379at2"/>
<dbReference type="InterPro" id="IPR027417">
    <property type="entry name" value="P-loop_NTPase"/>
</dbReference>
<dbReference type="RefSeq" id="WP_083434858.1">
    <property type="nucleotide sequence ID" value="NZ_LECT01000017.1"/>
</dbReference>
<dbReference type="AlphaFoldDB" id="A0A0J1BGB4"/>
<dbReference type="Pfam" id="PF01434">
    <property type="entry name" value="Peptidase_M41"/>
    <property type="match status" value="1"/>
</dbReference>
<dbReference type="GO" id="GO:0004176">
    <property type="term" value="F:ATP-dependent peptidase activity"/>
    <property type="evidence" value="ECO:0007669"/>
    <property type="project" value="InterPro"/>
</dbReference>
<evidence type="ECO:0000256" key="4">
    <source>
        <dbReference type="ARBA" id="ARBA00022670"/>
    </source>
</evidence>
<dbReference type="InterPro" id="IPR003593">
    <property type="entry name" value="AAA+_ATPase"/>
</dbReference>
<keyword evidence="9 15" id="KW-0862">Zinc</keyword>
<dbReference type="Pfam" id="PF17862">
    <property type="entry name" value="AAA_lid_3"/>
    <property type="match status" value="1"/>
</dbReference>
<dbReference type="EMBL" id="LECT01000017">
    <property type="protein sequence ID" value="KLU05578.1"/>
    <property type="molecule type" value="Genomic_DNA"/>
</dbReference>
<keyword evidence="4 15" id="KW-0645">Protease</keyword>
<gene>
    <name evidence="15" type="primary">ftsH</name>
    <name evidence="19" type="ORF">RISK_002210</name>
</gene>
<comment type="similarity">
    <text evidence="16">Belongs to the AAA ATPase family.</text>
</comment>
<organism evidence="19 20">
    <name type="scientific">Rhodopirellula islandica</name>
    <dbReference type="NCBI Taxonomy" id="595434"/>
    <lineage>
        <taxon>Bacteria</taxon>
        <taxon>Pseudomonadati</taxon>
        <taxon>Planctomycetota</taxon>
        <taxon>Planctomycetia</taxon>
        <taxon>Pirellulales</taxon>
        <taxon>Pirellulaceae</taxon>
        <taxon>Rhodopirellula</taxon>
    </lineage>
</organism>
<keyword evidence="3 15" id="KW-1003">Cell membrane</keyword>
<feature type="transmembrane region" description="Helical" evidence="15">
    <location>
        <begin position="28"/>
        <end position="45"/>
    </location>
</feature>
<dbReference type="CDD" id="cd19501">
    <property type="entry name" value="RecA-like_FtsH"/>
    <property type="match status" value="1"/>
</dbReference>
<keyword evidence="13 15" id="KW-0472">Membrane</keyword>
<dbReference type="GO" id="GO:0004222">
    <property type="term" value="F:metalloendopeptidase activity"/>
    <property type="evidence" value="ECO:0007669"/>
    <property type="project" value="InterPro"/>
</dbReference>
<reference evidence="19" key="1">
    <citation type="submission" date="2015-05" db="EMBL/GenBank/DDBJ databases">
        <title>Permanent draft genome of Rhodopirellula islandicus K833.</title>
        <authorList>
            <person name="Kizina J."/>
            <person name="Richter M."/>
            <person name="Glockner F.O."/>
            <person name="Harder J."/>
        </authorList>
    </citation>
    <scope>NUCLEOTIDE SEQUENCE [LARGE SCALE GENOMIC DNA]</scope>
    <source>
        <strain evidence="19">K833</strain>
    </source>
</reference>
<dbReference type="Gene3D" id="3.40.50.300">
    <property type="entry name" value="P-loop containing nucleotide triphosphate hydrolases"/>
    <property type="match status" value="1"/>
</dbReference>
<feature type="region of interest" description="Disordered" evidence="17">
    <location>
        <begin position="85"/>
        <end position="108"/>
    </location>
</feature>
<keyword evidence="7 15" id="KW-0547">Nucleotide-binding</keyword>
<dbReference type="PANTHER" id="PTHR23076">
    <property type="entry name" value="METALLOPROTEASE M41 FTSH"/>
    <property type="match status" value="1"/>
</dbReference>
<feature type="binding site" evidence="15">
    <location>
        <position position="461"/>
    </location>
    <ligand>
        <name>Zn(2+)</name>
        <dbReference type="ChEBI" id="CHEBI:29105"/>
        <note>catalytic</note>
    </ligand>
</feature>
<evidence type="ECO:0000256" key="3">
    <source>
        <dbReference type="ARBA" id="ARBA00022475"/>
    </source>
</evidence>
<dbReference type="Pfam" id="PF06480">
    <property type="entry name" value="FtsH_ext"/>
    <property type="match status" value="1"/>
</dbReference>
<dbReference type="Gene3D" id="1.10.8.60">
    <property type="match status" value="1"/>
</dbReference>